<keyword evidence="5" id="KW-0067">ATP-binding</keyword>
<dbReference type="GO" id="GO:0005524">
    <property type="term" value="F:ATP binding"/>
    <property type="evidence" value="ECO:0007669"/>
    <property type="project" value="UniProtKB-KW"/>
</dbReference>
<dbReference type="eggNOG" id="KOG1187">
    <property type="taxonomic scope" value="Eukaryota"/>
</dbReference>
<dbReference type="SMART" id="SM00220">
    <property type="entry name" value="S_TKc"/>
    <property type="match status" value="1"/>
</dbReference>
<dbReference type="FunFam" id="1.10.510.10:FF:000095">
    <property type="entry name" value="protein STRUBBELIG-RECEPTOR FAMILY 8"/>
    <property type="match status" value="1"/>
</dbReference>
<dbReference type="Gramene" id="Bo4g098880.1">
    <property type="protein sequence ID" value="Bo4g098880.1"/>
    <property type="gene ID" value="Bo4g098880"/>
</dbReference>
<keyword evidence="3" id="KW-0547">Nucleotide-binding</keyword>
<dbReference type="Pfam" id="PF13966">
    <property type="entry name" value="zf-RVT"/>
    <property type="match status" value="1"/>
</dbReference>
<protein>
    <recommendedName>
        <fullName evidence="6">Protein kinase domain-containing protein</fullName>
    </recommendedName>
</protein>
<dbReference type="eggNOG" id="KOG1075">
    <property type="taxonomic scope" value="Eukaryota"/>
</dbReference>
<keyword evidence="4" id="KW-0418">Kinase</keyword>
<dbReference type="InterPro" id="IPR001245">
    <property type="entry name" value="Ser-Thr/Tyr_kinase_cat_dom"/>
</dbReference>
<dbReference type="GO" id="GO:0004672">
    <property type="term" value="F:protein kinase activity"/>
    <property type="evidence" value="ECO:0007669"/>
    <property type="project" value="InterPro"/>
</dbReference>
<dbReference type="Pfam" id="PF07714">
    <property type="entry name" value="PK_Tyr_Ser-Thr"/>
    <property type="match status" value="1"/>
</dbReference>
<dbReference type="AlphaFoldDB" id="A0A0D3BWB3"/>
<dbReference type="InterPro" id="IPR052101">
    <property type="entry name" value="Plant_StressResp_Kinase"/>
</dbReference>
<dbReference type="Gene3D" id="1.10.510.10">
    <property type="entry name" value="Transferase(Phosphotransferase) domain 1"/>
    <property type="match status" value="1"/>
</dbReference>
<dbReference type="SUPFAM" id="SSF56112">
    <property type="entry name" value="Protein kinase-like (PK-like)"/>
    <property type="match status" value="1"/>
</dbReference>
<keyword evidence="2" id="KW-0808">Transferase</keyword>
<reference evidence="7 8" key="1">
    <citation type="journal article" date="2014" name="Genome Biol.">
        <title>Transcriptome and methylome profiling reveals relics of genome dominance in the mesopolyploid Brassica oleracea.</title>
        <authorList>
            <person name="Parkin I.A."/>
            <person name="Koh C."/>
            <person name="Tang H."/>
            <person name="Robinson S.J."/>
            <person name="Kagale S."/>
            <person name="Clarke W.E."/>
            <person name="Town C.D."/>
            <person name="Nixon J."/>
            <person name="Krishnakumar V."/>
            <person name="Bidwell S.L."/>
            <person name="Denoeud F."/>
            <person name="Belcram H."/>
            <person name="Links M.G."/>
            <person name="Just J."/>
            <person name="Clarke C."/>
            <person name="Bender T."/>
            <person name="Huebert T."/>
            <person name="Mason A.S."/>
            <person name="Pires J.C."/>
            <person name="Barker G."/>
            <person name="Moore J."/>
            <person name="Walley P.G."/>
            <person name="Manoli S."/>
            <person name="Batley J."/>
            <person name="Edwards D."/>
            <person name="Nelson M.N."/>
            <person name="Wang X."/>
            <person name="Paterson A.H."/>
            <person name="King G."/>
            <person name="Bancroft I."/>
            <person name="Chalhoub B."/>
            <person name="Sharpe A.G."/>
        </authorList>
    </citation>
    <scope>NUCLEOTIDE SEQUENCE</scope>
    <source>
        <strain evidence="7 8">cv. TO1000</strain>
    </source>
</reference>
<keyword evidence="8" id="KW-1185">Reference proteome</keyword>
<accession>A0A0D3BWB3</accession>
<dbReference type="PANTHER" id="PTHR47983:SF1">
    <property type="entry name" value="PROTEIN KINASE DOMAIN-CONTAINING PROTEIN"/>
    <property type="match status" value="1"/>
</dbReference>
<reference evidence="7" key="2">
    <citation type="submission" date="2015-03" db="UniProtKB">
        <authorList>
            <consortium name="EnsemblPlants"/>
        </authorList>
    </citation>
    <scope>IDENTIFICATION</scope>
</reference>
<dbReference type="PROSITE" id="PS00108">
    <property type="entry name" value="PROTEIN_KINASE_ST"/>
    <property type="match status" value="1"/>
</dbReference>
<evidence type="ECO:0000256" key="2">
    <source>
        <dbReference type="ARBA" id="ARBA00022679"/>
    </source>
</evidence>
<proteinExistence type="predicted"/>
<dbReference type="InterPro" id="IPR008271">
    <property type="entry name" value="Ser/Thr_kinase_AS"/>
</dbReference>
<evidence type="ECO:0000256" key="5">
    <source>
        <dbReference type="ARBA" id="ARBA00022840"/>
    </source>
</evidence>
<keyword evidence="1" id="KW-0597">Phosphoprotein</keyword>
<dbReference type="PROSITE" id="PS50011">
    <property type="entry name" value="PROTEIN_KINASE_DOM"/>
    <property type="match status" value="1"/>
</dbReference>
<evidence type="ECO:0000256" key="4">
    <source>
        <dbReference type="ARBA" id="ARBA00022777"/>
    </source>
</evidence>
<evidence type="ECO:0000313" key="8">
    <source>
        <dbReference type="Proteomes" id="UP000032141"/>
    </source>
</evidence>
<dbReference type="Proteomes" id="UP000032141">
    <property type="component" value="Chromosome C4"/>
</dbReference>
<dbReference type="InterPro" id="IPR011009">
    <property type="entry name" value="Kinase-like_dom_sf"/>
</dbReference>
<evidence type="ECO:0000313" key="7">
    <source>
        <dbReference type="EnsemblPlants" id="Bo4g098880.1"/>
    </source>
</evidence>
<evidence type="ECO:0000256" key="1">
    <source>
        <dbReference type="ARBA" id="ARBA00022553"/>
    </source>
</evidence>
<dbReference type="InterPro" id="IPR026960">
    <property type="entry name" value="RVT-Znf"/>
</dbReference>
<name>A0A0D3BWB3_BRAOL</name>
<organism evidence="7 8">
    <name type="scientific">Brassica oleracea var. oleracea</name>
    <dbReference type="NCBI Taxonomy" id="109376"/>
    <lineage>
        <taxon>Eukaryota</taxon>
        <taxon>Viridiplantae</taxon>
        <taxon>Streptophyta</taxon>
        <taxon>Embryophyta</taxon>
        <taxon>Tracheophyta</taxon>
        <taxon>Spermatophyta</taxon>
        <taxon>Magnoliopsida</taxon>
        <taxon>eudicotyledons</taxon>
        <taxon>Gunneridae</taxon>
        <taxon>Pentapetalae</taxon>
        <taxon>rosids</taxon>
        <taxon>malvids</taxon>
        <taxon>Brassicales</taxon>
        <taxon>Brassicaceae</taxon>
        <taxon>Brassiceae</taxon>
        <taxon>Brassica</taxon>
    </lineage>
</organism>
<feature type="domain" description="Protein kinase" evidence="6">
    <location>
        <begin position="7"/>
        <end position="479"/>
    </location>
</feature>
<evidence type="ECO:0000256" key="3">
    <source>
        <dbReference type="ARBA" id="ARBA00022741"/>
    </source>
</evidence>
<sequence>MNCFCCLHKDDLVGDADYGGQNMKKQSGGNDGKRTAQQAAQDVKVQPIEVEQLMISDHVLSLVKGHMEELKHDNFVELLGYSVDGNSRILVFGGARSPAAEELQTYLTTIPLPTITSSTDHYVWEVNGDELVEFSTSKTWNVVRNRGVEQAWTRSIWFKGHIPRHAFTSWVVHQDRLPTRSRLLRWGMNISSSCCLCDTGEEDRDHLFLKCEISEALWSLALQRLGYSFRAFRTWTSFADWTATRDSVTSRTLKRMVAQATTYNIWIERNNRLHAQEFRTPAVLFKIIDRMKGVKEAKPGPLLSWHQRVSIVAGAARGLEYLHEKVNPHIVHRDIKSSNILIFGDGVAKIAEFDLSNEADMAARLHSSRILGTFSYHAPDEYAMTEQRSAKSDVYSFGVVLLELLTGRKPVDQHCLEASKATPKLCADKVMQCVDSGLGGDYPPEAVAKFAVVAALCVQYEDSFRPNMRTVVNALQSFVECSDRTCGRRTLVLCVNSWPSPLIRYLIYTVYNI</sequence>
<dbReference type="HOGENOM" id="CLU_531408_0_0_1"/>
<evidence type="ECO:0000259" key="6">
    <source>
        <dbReference type="PROSITE" id="PS50011"/>
    </source>
</evidence>
<dbReference type="PANTHER" id="PTHR47983">
    <property type="entry name" value="PTO-INTERACTING PROTEIN 1-LIKE"/>
    <property type="match status" value="1"/>
</dbReference>
<dbReference type="EnsemblPlants" id="Bo4g098880.1">
    <property type="protein sequence ID" value="Bo4g098880.1"/>
    <property type="gene ID" value="Bo4g098880"/>
</dbReference>
<dbReference type="InterPro" id="IPR000719">
    <property type="entry name" value="Prot_kinase_dom"/>
</dbReference>
<dbReference type="STRING" id="109376.A0A0D3BWB3"/>